<feature type="chain" id="PRO_5046584307" evidence="1">
    <location>
        <begin position="26"/>
        <end position="286"/>
    </location>
</feature>
<reference evidence="2" key="1">
    <citation type="submission" date="2022-03" db="EMBL/GenBank/DDBJ databases">
        <title>De novo assembled genomes of Belliella spp. (Cyclobacteriaceae) strains.</title>
        <authorList>
            <person name="Szabo A."/>
            <person name="Korponai K."/>
            <person name="Felfoldi T."/>
        </authorList>
    </citation>
    <scope>NUCLEOTIDE SEQUENCE</scope>
    <source>
        <strain evidence="2">DSM 111904</strain>
    </source>
</reference>
<dbReference type="RefSeq" id="WP_241348210.1">
    <property type="nucleotide sequence ID" value="NZ_JAKZGP010000024.1"/>
</dbReference>
<name>A0ABS9V1G5_9BACT</name>
<dbReference type="EMBL" id="JAKZGP010000024">
    <property type="protein sequence ID" value="MCH7409840.1"/>
    <property type="molecule type" value="Genomic_DNA"/>
</dbReference>
<gene>
    <name evidence="2" type="ORF">MM239_10575</name>
</gene>
<sequence>MIKLNLSGKISTIICSLLFVITAHGQQIDMPQASPAATISQKIGLTDVKIEYSRPSTKGRKIFGELVPYGQVWRAGANAATVIEFSTPVKVEGNNVPAGSYAIYAIPEKNEWTYILSTNTKLWGAVGYNAEDDFLRFKVKAGKTGQKYETMEIGFTDMTDTGASVVFKWEMVKAEFRIETEVDPIVMDQIKKLVIDQEPTNPGLYYQAANYYFTNKKDMNKALEWINKSVDSDPKYWTAHLKAKIELELGKKKEAIETAKMSMEMAKEAKNPDYVGLNERLIKSIK</sequence>
<proteinExistence type="predicted"/>
<evidence type="ECO:0000313" key="2">
    <source>
        <dbReference type="EMBL" id="MCH7409840.1"/>
    </source>
</evidence>
<protein>
    <submittedName>
        <fullName evidence="2">DUF2911 domain-containing protein</fullName>
    </submittedName>
</protein>
<dbReference type="Gene3D" id="1.25.40.10">
    <property type="entry name" value="Tetratricopeptide repeat domain"/>
    <property type="match status" value="1"/>
</dbReference>
<comment type="caution">
    <text evidence="2">The sequence shown here is derived from an EMBL/GenBank/DDBJ whole genome shotgun (WGS) entry which is preliminary data.</text>
</comment>
<feature type="signal peptide" evidence="1">
    <location>
        <begin position="1"/>
        <end position="25"/>
    </location>
</feature>
<dbReference type="InterPro" id="IPR021314">
    <property type="entry name" value="DUF2911"/>
</dbReference>
<dbReference type="Pfam" id="PF11138">
    <property type="entry name" value="DUF2911"/>
    <property type="match status" value="1"/>
</dbReference>
<evidence type="ECO:0000313" key="3">
    <source>
        <dbReference type="Proteomes" id="UP001165489"/>
    </source>
</evidence>
<dbReference type="Proteomes" id="UP001165489">
    <property type="component" value="Unassembled WGS sequence"/>
</dbReference>
<evidence type="ECO:0000256" key="1">
    <source>
        <dbReference type="SAM" id="SignalP"/>
    </source>
</evidence>
<keyword evidence="3" id="KW-1185">Reference proteome</keyword>
<accession>A0ABS9V1G5</accession>
<dbReference type="InterPro" id="IPR011990">
    <property type="entry name" value="TPR-like_helical_dom_sf"/>
</dbReference>
<keyword evidence="1" id="KW-0732">Signal</keyword>
<organism evidence="2 3">
    <name type="scientific">Belliella filtrata</name>
    <dbReference type="NCBI Taxonomy" id="2923435"/>
    <lineage>
        <taxon>Bacteria</taxon>
        <taxon>Pseudomonadati</taxon>
        <taxon>Bacteroidota</taxon>
        <taxon>Cytophagia</taxon>
        <taxon>Cytophagales</taxon>
        <taxon>Cyclobacteriaceae</taxon>
        <taxon>Belliella</taxon>
    </lineage>
</organism>
<dbReference type="SUPFAM" id="SSF81901">
    <property type="entry name" value="HCP-like"/>
    <property type="match status" value="1"/>
</dbReference>